<keyword evidence="1" id="KW-0472">Membrane</keyword>
<accession>A0A2L1GRD8</accession>
<keyword evidence="1" id="KW-1133">Transmembrane helix</keyword>
<dbReference type="EMBL" id="CP021255">
    <property type="protein sequence ID" value="AVD72232.1"/>
    <property type="molecule type" value="Genomic_DNA"/>
</dbReference>
<dbReference type="Proteomes" id="UP000239867">
    <property type="component" value="Chromosome"/>
</dbReference>
<dbReference type="Pfam" id="PF09527">
    <property type="entry name" value="ATPase_gene1"/>
    <property type="match status" value="1"/>
</dbReference>
<evidence type="ECO:0000313" key="3">
    <source>
        <dbReference type="Proteomes" id="UP000239867"/>
    </source>
</evidence>
<proteinExistence type="predicted"/>
<sequence length="76" mass="8089">MSEERQEIVHQLSVYGNVGLTFVAAVLLGFGAGWAADNRLFAGGTAPWLTLAGLAVGIAAGFRSLWALTRTVRNDR</sequence>
<gene>
    <name evidence="2" type="ORF">CAY53_04545</name>
</gene>
<keyword evidence="1" id="KW-0812">Transmembrane</keyword>
<protein>
    <submittedName>
        <fullName evidence="2">F0F1-ATPase subunit</fullName>
    </submittedName>
</protein>
<dbReference type="AlphaFoldDB" id="A0A2L1GRD8"/>
<dbReference type="KEGG" id="deo:CAY53_04545"/>
<organism evidence="2 3">
    <name type="scientific">Desulfobulbus oralis</name>
    <dbReference type="NCBI Taxonomy" id="1986146"/>
    <lineage>
        <taxon>Bacteria</taxon>
        <taxon>Pseudomonadati</taxon>
        <taxon>Thermodesulfobacteriota</taxon>
        <taxon>Desulfobulbia</taxon>
        <taxon>Desulfobulbales</taxon>
        <taxon>Desulfobulbaceae</taxon>
        <taxon>Desulfobulbus</taxon>
    </lineage>
</organism>
<feature type="transmembrane region" description="Helical" evidence="1">
    <location>
        <begin position="48"/>
        <end position="68"/>
    </location>
</feature>
<dbReference type="RefSeq" id="WP_017865556.1">
    <property type="nucleotide sequence ID" value="NZ_CP021255.1"/>
</dbReference>
<name>A0A2L1GRD8_9BACT</name>
<dbReference type="InterPro" id="IPR032820">
    <property type="entry name" value="ATPase_put"/>
</dbReference>
<evidence type="ECO:0000256" key="1">
    <source>
        <dbReference type="SAM" id="Phobius"/>
    </source>
</evidence>
<keyword evidence="3" id="KW-1185">Reference proteome</keyword>
<reference evidence="2 3" key="1">
    <citation type="journal article" date="2018" name="MBio">
        <title>Insights into the evolution of host association through the isolation and characterization of a novel human periodontal pathobiont, Desulfobulbus oralis.</title>
        <authorList>
            <person name="Cross K.L."/>
            <person name="Chirania P."/>
            <person name="Xiong W."/>
            <person name="Beall C.J."/>
            <person name="Elkins J.G."/>
            <person name="Giannone R.J."/>
            <person name="Griffen A.L."/>
            <person name="Guss A.M."/>
            <person name="Hettich R.L."/>
            <person name="Joshi S.S."/>
            <person name="Mokrzan E.M."/>
            <person name="Martin R.K."/>
            <person name="Zhulin I.B."/>
            <person name="Leys E.J."/>
            <person name="Podar M."/>
        </authorList>
    </citation>
    <scope>NUCLEOTIDE SEQUENCE [LARGE SCALE GENOMIC DNA]</scope>
    <source>
        <strain evidence="2 3">ORNL</strain>
    </source>
</reference>
<evidence type="ECO:0000313" key="2">
    <source>
        <dbReference type="EMBL" id="AVD72232.1"/>
    </source>
</evidence>
<feature type="transmembrane region" description="Helical" evidence="1">
    <location>
        <begin position="12"/>
        <end position="36"/>
    </location>
</feature>